<evidence type="ECO:0000313" key="2">
    <source>
        <dbReference type="Proteomes" id="UP000828048"/>
    </source>
</evidence>
<name>A0ACB7YN37_9ERIC</name>
<organism evidence="1 2">
    <name type="scientific">Vaccinium darrowii</name>
    <dbReference type="NCBI Taxonomy" id="229202"/>
    <lineage>
        <taxon>Eukaryota</taxon>
        <taxon>Viridiplantae</taxon>
        <taxon>Streptophyta</taxon>
        <taxon>Embryophyta</taxon>
        <taxon>Tracheophyta</taxon>
        <taxon>Spermatophyta</taxon>
        <taxon>Magnoliopsida</taxon>
        <taxon>eudicotyledons</taxon>
        <taxon>Gunneridae</taxon>
        <taxon>Pentapetalae</taxon>
        <taxon>asterids</taxon>
        <taxon>Ericales</taxon>
        <taxon>Ericaceae</taxon>
        <taxon>Vaccinioideae</taxon>
        <taxon>Vaccinieae</taxon>
        <taxon>Vaccinium</taxon>
    </lineage>
</organism>
<reference evidence="1 2" key="1">
    <citation type="journal article" date="2021" name="Hortic Res">
        <title>High-quality reference genome and annotation aids understanding of berry development for evergreen blueberry (Vaccinium darrowii).</title>
        <authorList>
            <person name="Yu J."/>
            <person name="Hulse-Kemp A.M."/>
            <person name="Babiker E."/>
            <person name="Staton M."/>
        </authorList>
    </citation>
    <scope>NUCLEOTIDE SEQUENCE [LARGE SCALE GENOMIC DNA]</scope>
    <source>
        <strain evidence="2">cv. NJ 8807/NJ 8810</strain>
        <tissue evidence="1">Young leaf</tissue>
    </source>
</reference>
<dbReference type="Proteomes" id="UP000828048">
    <property type="component" value="Chromosome 11"/>
</dbReference>
<evidence type="ECO:0000313" key="1">
    <source>
        <dbReference type="EMBL" id="KAH7854776.1"/>
    </source>
</evidence>
<accession>A0ACB7YN37</accession>
<proteinExistence type="predicted"/>
<gene>
    <name evidence="1" type="ORF">Vadar_017703</name>
</gene>
<keyword evidence="2" id="KW-1185">Reference proteome</keyword>
<sequence length="515" mass="56795">MGCSAPPPPPLLLLFSLSVLLSILSCLSEAATFTGIDLENPVIDVTPSPLAGYKPPLGSKDVLLCGRIRVAGQSRLKLGSYATAYQVTLAPSVVIPERLYNKIQICFHRNASRGLCQCEKDEWKAFHNGLWSSVMSPYEDRYVDVKFAGDISCSVTATVKEEFQRWRLLCLALGFILLLLAPVVSSWVPFYYSSSMVIGVLLVVIIILFQGMKILPTGRKSALYFTVYGSVLGAGSFLLHYFSMLVNSVLVNFGLSEEMHNPVSVFVLLLIVLAGAALGYWTVRKFVISEDGSVDVGIAQFVKWAMRVIAVTFIFQSTLDTPLALGALGSCLAICSLFTSTLFTSSEWNGPYAITTFGNSLYSGSGSPWRSGKQFTSRQNRAEFLSRSGKLGQRGKLWNSPQRSPAWSDPPSKGIISPSPGRVVGNQQDHYSTFHKTPNRKKFSKKEWEKFTEESTRQSMAELASSPEFTDWIIKNADRMQLLPDDSSHDTIGSGSDSTDENVAESCDRFSFFKW</sequence>
<protein>
    <submittedName>
        <fullName evidence="1">Uncharacterized protein</fullName>
    </submittedName>
</protein>
<dbReference type="EMBL" id="CM037161">
    <property type="protein sequence ID" value="KAH7854776.1"/>
    <property type="molecule type" value="Genomic_DNA"/>
</dbReference>
<comment type="caution">
    <text evidence="1">The sequence shown here is derived from an EMBL/GenBank/DDBJ whole genome shotgun (WGS) entry which is preliminary data.</text>
</comment>